<gene>
    <name evidence="9" type="ORF">DLAC_07455</name>
</gene>
<dbReference type="OMA" id="GATMIRN"/>
<dbReference type="Pfam" id="PF00153">
    <property type="entry name" value="Mito_carr"/>
    <property type="match status" value="3"/>
</dbReference>
<dbReference type="AlphaFoldDB" id="A0A151ZCK5"/>
<keyword evidence="10" id="KW-1185">Reference proteome</keyword>
<dbReference type="SUPFAM" id="SSF103506">
    <property type="entry name" value="Mitochondrial carrier"/>
    <property type="match status" value="1"/>
</dbReference>
<dbReference type="OrthoDB" id="250329at2759"/>
<feature type="repeat" description="Solcar" evidence="6">
    <location>
        <begin position="136"/>
        <end position="224"/>
    </location>
</feature>
<dbReference type="InterPro" id="IPR002067">
    <property type="entry name" value="MCP"/>
</dbReference>
<organism evidence="9 10">
    <name type="scientific">Tieghemostelium lacteum</name>
    <name type="common">Slime mold</name>
    <name type="synonym">Dictyostelium lacteum</name>
    <dbReference type="NCBI Taxonomy" id="361077"/>
    <lineage>
        <taxon>Eukaryota</taxon>
        <taxon>Amoebozoa</taxon>
        <taxon>Evosea</taxon>
        <taxon>Eumycetozoa</taxon>
        <taxon>Dictyostelia</taxon>
        <taxon>Dictyosteliales</taxon>
        <taxon>Raperosteliaceae</taxon>
        <taxon>Tieghemostelium</taxon>
    </lineage>
</organism>
<dbReference type="InParanoid" id="A0A151ZCK5"/>
<dbReference type="Proteomes" id="UP000076078">
    <property type="component" value="Unassembled WGS sequence"/>
</dbReference>
<dbReference type="EMBL" id="LODT01000034">
    <property type="protein sequence ID" value="KYQ91678.1"/>
    <property type="molecule type" value="Genomic_DNA"/>
</dbReference>
<protein>
    <submittedName>
        <fullName evidence="9">Mitochondrial substrate carrier family protein</fullName>
    </submittedName>
</protein>
<evidence type="ECO:0000313" key="10">
    <source>
        <dbReference type="Proteomes" id="UP000076078"/>
    </source>
</evidence>
<dbReference type="InterPro" id="IPR023395">
    <property type="entry name" value="MCP_dom_sf"/>
</dbReference>
<comment type="subcellular location">
    <subcellularLocation>
        <location evidence="1">Membrane</location>
        <topology evidence="1">Multi-pass membrane protein</topology>
    </subcellularLocation>
</comment>
<feature type="repeat" description="Solcar" evidence="6">
    <location>
        <begin position="36"/>
        <end position="124"/>
    </location>
</feature>
<accession>A0A151ZCK5</accession>
<dbReference type="FunCoup" id="A0A151ZCK5">
    <property type="interactions" value="8"/>
</dbReference>
<evidence type="ECO:0000256" key="7">
    <source>
        <dbReference type="RuleBase" id="RU000488"/>
    </source>
</evidence>
<feature type="repeat" description="Solcar" evidence="6">
    <location>
        <begin position="257"/>
        <end position="344"/>
    </location>
</feature>
<dbReference type="InterPro" id="IPR018108">
    <property type="entry name" value="MCP_transmembrane"/>
</dbReference>
<evidence type="ECO:0000256" key="1">
    <source>
        <dbReference type="ARBA" id="ARBA00004141"/>
    </source>
</evidence>
<keyword evidence="2 7" id="KW-0813">Transport</keyword>
<dbReference type="GO" id="GO:0016020">
    <property type="term" value="C:membrane"/>
    <property type="evidence" value="ECO:0007669"/>
    <property type="project" value="UniProtKB-SubCell"/>
</dbReference>
<sequence>MNSDVTQKHVEKSPNPTTPGHNGYKQIQWDDLDPKKYYFYNFILSGCIDVSMYPLDIIRTRLQVQGSSNIAQSFHHYNGTFDGFKKLYKYEGLKGYYKGFFTSELGYLSSRAIYFGTYEVVKQSLQRWSNKPDKSDLLYITSLSGATAEICASCIWVPFDLVTQTLQIQGKLTEPKYKNGPHVFHSIYKERSIRGLYRGFGATMIRNVPYSGIWWGTYELSKEKLHKCNIREYLNLKQRKDQFLNVHVDDGYKVHNEDPLVHFISGFTAAVIATTLTNPLDVAKTRLQTGVFESMKNTNFYTVIRDTIKKEGVRALWKGLVPSLLTSAPYSMISIFLYEEVKKLSLK</sequence>
<evidence type="ECO:0000256" key="5">
    <source>
        <dbReference type="ARBA" id="ARBA00023136"/>
    </source>
</evidence>
<evidence type="ECO:0000256" key="4">
    <source>
        <dbReference type="ARBA" id="ARBA00022737"/>
    </source>
</evidence>
<dbReference type="PANTHER" id="PTHR46080:SF18">
    <property type="entry name" value="MITOCHONDRIAL SUBSTRATE CARRIER FAMILY PROTEIN J"/>
    <property type="match status" value="1"/>
</dbReference>
<comment type="caution">
    <text evidence="9">The sequence shown here is derived from an EMBL/GenBank/DDBJ whole genome shotgun (WGS) entry which is preliminary data.</text>
</comment>
<evidence type="ECO:0000256" key="3">
    <source>
        <dbReference type="ARBA" id="ARBA00022692"/>
    </source>
</evidence>
<dbReference type="PRINTS" id="PR00926">
    <property type="entry name" value="MITOCARRIER"/>
</dbReference>
<reference evidence="9 10" key="1">
    <citation type="submission" date="2015-12" db="EMBL/GenBank/DDBJ databases">
        <title>Dictyostelia acquired genes for synthesis and detection of signals that induce cell-type specialization by lateral gene transfer from prokaryotes.</title>
        <authorList>
            <person name="Gloeckner G."/>
            <person name="Schaap P."/>
        </authorList>
    </citation>
    <scope>NUCLEOTIDE SEQUENCE [LARGE SCALE GENOMIC DNA]</scope>
    <source>
        <strain evidence="9 10">TK</strain>
    </source>
</reference>
<evidence type="ECO:0000256" key="6">
    <source>
        <dbReference type="PROSITE-ProRule" id="PRU00282"/>
    </source>
</evidence>
<dbReference type="PROSITE" id="PS50920">
    <property type="entry name" value="SOLCAR"/>
    <property type="match status" value="3"/>
</dbReference>
<dbReference type="Gene3D" id="1.50.40.10">
    <property type="entry name" value="Mitochondrial carrier domain"/>
    <property type="match status" value="1"/>
</dbReference>
<feature type="region of interest" description="Disordered" evidence="8">
    <location>
        <begin position="1"/>
        <end position="25"/>
    </location>
</feature>
<comment type="similarity">
    <text evidence="7">Belongs to the mitochondrial carrier (TC 2.A.29) family.</text>
</comment>
<proteinExistence type="inferred from homology"/>
<feature type="compositionally biased region" description="Basic and acidic residues" evidence="8">
    <location>
        <begin position="1"/>
        <end position="12"/>
    </location>
</feature>
<dbReference type="PANTHER" id="PTHR46080">
    <property type="entry name" value="MITOCHONDRIAL SUBSTRATE CARRIER FAMILY PROTEIN J"/>
    <property type="match status" value="1"/>
</dbReference>
<evidence type="ECO:0000256" key="8">
    <source>
        <dbReference type="SAM" id="MobiDB-lite"/>
    </source>
</evidence>
<name>A0A151ZCK5_TIELA</name>
<evidence type="ECO:0000256" key="2">
    <source>
        <dbReference type="ARBA" id="ARBA00022448"/>
    </source>
</evidence>
<evidence type="ECO:0000313" key="9">
    <source>
        <dbReference type="EMBL" id="KYQ91678.1"/>
    </source>
</evidence>
<dbReference type="GO" id="GO:0055085">
    <property type="term" value="P:transmembrane transport"/>
    <property type="evidence" value="ECO:0007669"/>
    <property type="project" value="InterPro"/>
</dbReference>
<keyword evidence="5 6" id="KW-0472">Membrane</keyword>
<keyword evidence="3 6" id="KW-0812">Transmembrane</keyword>
<keyword evidence="4" id="KW-0677">Repeat</keyword>